<name>A0ABW3QGM7_9BACT</name>
<dbReference type="Gene3D" id="3.40.50.2300">
    <property type="match status" value="1"/>
</dbReference>
<accession>A0ABW3QGM7</accession>
<dbReference type="InterPro" id="IPR011006">
    <property type="entry name" value="CheY-like_superfamily"/>
</dbReference>
<evidence type="ECO:0000256" key="2">
    <source>
        <dbReference type="PROSITE-ProRule" id="PRU00169"/>
    </source>
</evidence>
<dbReference type="PANTHER" id="PTHR44591">
    <property type="entry name" value="STRESS RESPONSE REGULATOR PROTEIN 1"/>
    <property type="match status" value="1"/>
</dbReference>
<evidence type="ECO:0000313" key="4">
    <source>
        <dbReference type="EMBL" id="MFD1143526.1"/>
    </source>
</evidence>
<keyword evidence="1 2" id="KW-0597">Phosphoprotein</keyword>
<keyword evidence="5" id="KW-1185">Reference proteome</keyword>
<comment type="caution">
    <text evidence="4">The sequence shown here is derived from an EMBL/GenBank/DDBJ whole genome shotgun (WGS) entry which is preliminary data.</text>
</comment>
<gene>
    <name evidence="4" type="ORF">ACFQ4C_20535</name>
</gene>
<evidence type="ECO:0000256" key="1">
    <source>
        <dbReference type="ARBA" id="ARBA00022553"/>
    </source>
</evidence>
<feature type="modified residue" description="4-aspartylphosphate" evidence="2">
    <location>
        <position position="52"/>
    </location>
</feature>
<organism evidence="4 5">
    <name type="scientific">Larkinella insperata</name>
    <dbReference type="NCBI Taxonomy" id="332158"/>
    <lineage>
        <taxon>Bacteria</taxon>
        <taxon>Pseudomonadati</taxon>
        <taxon>Bacteroidota</taxon>
        <taxon>Cytophagia</taxon>
        <taxon>Cytophagales</taxon>
        <taxon>Spirosomataceae</taxon>
        <taxon>Larkinella</taxon>
    </lineage>
</organism>
<dbReference type="InterPro" id="IPR001789">
    <property type="entry name" value="Sig_transdc_resp-reg_receiver"/>
</dbReference>
<dbReference type="Proteomes" id="UP001597116">
    <property type="component" value="Unassembled WGS sequence"/>
</dbReference>
<evidence type="ECO:0000313" key="5">
    <source>
        <dbReference type="Proteomes" id="UP001597116"/>
    </source>
</evidence>
<dbReference type="PANTHER" id="PTHR44591:SF3">
    <property type="entry name" value="RESPONSE REGULATORY DOMAIN-CONTAINING PROTEIN"/>
    <property type="match status" value="1"/>
</dbReference>
<dbReference type="SMART" id="SM00448">
    <property type="entry name" value="REC"/>
    <property type="match status" value="1"/>
</dbReference>
<dbReference type="InterPro" id="IPR050595">
    <property type="entry name" value="Bact_response_regulator"/>
</dbReference>
<dbReference type="PROSITE" id="PS50110">
    <property type="entry name" value="RESPONSE_REGULATORY"/>
    <property type="match status" value="1"/>
</dbReference>
<feature type="domain" description="Response regulatory" evidence="3">
    <location>
        <begin position="3"/>
        <end position="119"/>
    </location>
</feature>
<evidence type="ECO:0000259" key="3">
    <source>
        <dbReference type="PROSITE" id="PS50110"/>
    </source>
</evidence>
<sequence>MRSFDCCSGLFTQGQGSEFVIRLEGYEVFIAYDGQEGICAAATLLPDVILLDIGMPHLDGYAVCRYIHRQPWGASITVISLTGFGQEADKQRSRAAGSDEHLLKPINYKLLIDLLAKTIESQDDS</sequence>
<dbReference type="SUPFAM" id="SSF52172">
    <property type="entry name" value="CheY-like"/>
    <property type="match status" value="1"/>
</dbReference>
<reference evidence="5" key="1">
    <citation type="journal article" date="2019" name="Int. J. Syst. Evol. Microbiol.">
        <title>The Global Catalogue of Microorganisms (GCM) 10K type strain sequencing project: providing services to taxonomists for standard genome sequencing and annotation.</title>
        <authorList>
            <consortium name="The Broad Institute Genomics Platform"/>
            <consortium name="The Broad Institute Genome Sequencing Center for Infectious Disease"/>
            <person name="Wu L."/>
            <person name="Ma J."/>
        </authorList>
    </citation>
    <scope>NUCLEOTIDE SEQUENCE [LARGE SCALE GENOMIC DNA]</scope>
    <source>
        <strain evidence="5">CCUG 55608</strain>
    </source>
</reference>
<protein>
    <submittedName>
        <fullName evidence="4">Response regulator</fullName>
    </submittedName>
</protein>
<dbReference type="EMBL" id="JBHTLP010000014">
    <property type="protein sequence ID" value="MFD1143526.1"/>
    <property type="molecule type" value="Genomic_DNA"/>
</dbReference>
<dbReference type="Pfam" id="PF00072">
    <property type="entry name" value="Response_reg"/>
    <property type="match status" value="1"/>
</dbReference>
<proteinExistence type="predicted"/>
<dbReference type="RefSeq" id="WP_379884400.1">
    <property type="nucleotide sequence ID" value="NZ_JBHTLP010000014.1"/>
</dbReference>